<sequence length="301" mass="32549">MTRRARLSWFGRCLACTLMIGASRGAPSENVELLGVAELFAPGVASTNHSEVRLTVSPDGRTAMWFSRDRPGGPGGYDIWVSRRSAAGWSPARPASFNSAGRDFDPAFSADGRTLFFCSDRQGGSGGDDLYRVAVTREGFGAPINLGPKVNSPADEFAPMLSPNGRKLLFSSDRPGGSGGHDLFTAALEGGGYARPERLAGKINGLAHEFDATFLSDNHTIIFARTMDFATDPVHLFQASSIHGVYDAGEPLGSNVNNDRNSYGAMLDWSSPDRISFSGSRRRDGAMDLYRIRFRLRTLSR</sequence>
<evidence type="ECO:0000313" key="1">
    <source>
        <dbReference type="EMBL" id="PSJ37314.1"/>
    </source>
</evidence>
<comment type="caution">
    <text evidence="1">The sequence shown here is derived from an EMBL/GenBank/DDBJ whole genome shotgun (WGS) entry which is preliminary data.</text>
</comment>
<evidence type="ECO:0000313" key="2">
    <source>
        <dbReference type="Proteomes" id="UP000241167"/>
    </source>
</evidence>
<dbReference type="Gene3D" id="2.120.10.30">
    <property type="entry name" value="TolB, C-terminal domain"/>
    <property type="match status" value="1"/>
</dbReference>
<dbReference type="InterPro" id="IPR011042">
    <property type="entry name" value="6-blade_b-propeller_TolB-like"/>
</dbReference>
<dbReference type="OrthoDB" id="9809364at2"/>
<dbReference type="SUPFAM" id="SSF82171">
    <property type="entry name" value="DPP6 N-terminal domain-like"/>
    <property type="match status" value="1"/>
</dbReference>
<dbReference type="AlphaFoldDB" id="A0A2P7QH59"/>
<reference evidence="1 2" key="1">
    <citation type="submission" date="2018-03" db="EMBL/GenBank/DDBJ databases">
        <title>The draft genome of Sphingosinicella sp. GL-C-18.</title>
        <authorList>
            <person name="Liu L."/>
            <person name="Li L."/>
            <person name="Liang L."/>
            <person name="Zhang X."/>
            <person name="Wang T."/>
        </authorList>
    </citation>
    <scope>NUCLEOTIDE SEQUENCE [LARGE SCALE GENOMIC DNA]</scope>
    <source>
        <strain evidence="1 2">GL-C-18</strain>
    </source>
</reference>
<organism evidence="1 2">
    <name type="scientific">Allosphingosinicella deserti</name>
    <dbReference type="NCBI Taxonomy" id="2116704"/>
    <lineage>
        <taxon>Bacteria</taxon>
        <taxon>Pseudomonadati</taxon>
        <taxon>Pseudomonadota</taxon>
        <taxon>Alphaproteobacteria</taxon>
        <taxon>Sphingomonadales</taxon>
        <taxon>Sphingomonadaceae</taxon>
        <taxon>Allosphingosinicella</taxon>
    </lineage>
</organism>
<keyword evidence="2" id="KW-1185">Reference proteome</keyword>
<gene>
    <name evidence="1" type="ORF">C7I55_22620</name>
</gene>
<dbReference type="InterPro" id="IPR011659">
    <property type="entry name" value="WD40"/>
</dbReference>
<protein>
    <submittedName>
        <fullName evidence="1">Uncharacterized protein</fullName>
    </submittedName>
</protein>
<accession>A0A2P7QH59</accession>
<dbReference type="Proteomes" id="UP000241167">
    <property type="component" value="Unassembled WGS sequence"/>
</dbReference>
<dbReference type="RefSeq" id="WP_106515306.1">
    <property type="nucleotide sequence ID" value="NZ_PXYI01000009.1"/>
</dbReference>
<dbReference type="Pfam" id="PF07676">
    <property type="entry name" value="PD40"/>
    <property type="match status" value="3"/>
</dbReference>
<name>A0A2P7QH59_9SPHN</name>
<dbReference type="EMBL" id="PXYI01000009">
    <property type="protein sequence ID" value="PSJ37314.1"/>
    <property type="molecule type" value="Genomic_DNA"/>
</dbReference>
<proteinExistence type="predicted"/>